<dbReference type="Gene3D" id="3.90.1640.10">
    <property type="entry name" value="inorganic pyrophosphatase (n-terminal core)"/>
    <property type="match status" value="1"/>
</dbReference>
<dbReference type="PANTHER" id="PTHR47618:SF1">
    <property type="entry name" value="BIFUNCTIONAL OLIGORIBONUCLEASE AND PAP PHOSPHATASE NRNA"/>
    <property type="match status" value="1"/>
</dbReference>
<reference evidence="1 2" key="1">
    <citation type="submission" date="2020-07" db="EMBL/GenBank/DDBJ databases">
        <title>Huge and variable diversity of episymbiotic CPR bacteria and DPANN archaea in groundwater ecosystems.</title>
        <authorList>
            <person name="He C.Y."/>
            <person name="Keren R."/>
            <person name="Whittaker M."/>
            <person name="Farag I.F."/>
            <person name="Doudna J."/>
            <person name="Cate J.H.D."/>
            <person name="Banfield J.F."/>
        </authorList>
    </citation>
    <scope>NUCLEOTIDE SEQUENCE [LARGE SCALE GENOMIC DNA]</scope>
    <source>
        <strain evidence="1">NC_groundwater_541_Ag_S-0.1um_46_50</strain>
    </source>
</reference>
<organism evidence="1 2">
    <name type="scientific">Candidatus Sungiibacteriota bacterium</name>
    <dbReference type="NCBI Taxonomy" id="2750080"/>
    <lineage>
        <taxon>Bacteria</taxon>
        <taxon>Candidatus Sungiibacteriota</taxon>
    </lineage>
</organism>
<dbReference type="PANTHER" id="PTHR47618">
    <property type="entry name" value="BIFUNCTIONAL OLIGORIBONUCLEASE AND PAP PHOSPHATASE NRNA"/>
    <property type="match status" value="1"/>
</dbReference>
<sequence length="369" mass="40457">MDIQKATEQIEKSGHLVFLVPESPTLDCLAASEVLASILAKRNKKVGFAGSLTPETIPNADLFPYLRTPPQPLREFVVSLDTSQISLGELRYEKHDNRVEIILSPNSLPIEKNQISFRAGNILCDSVLTLGLKDVEGDRPELPPEFFTEHPIINIDNADDNKYFGEINLVDAKRSSLSEIVYELVSLLTGAALEKEHATLLLAGIVSASGGFSSPQTNADTFLAASELMRLGGENQTAYGLVNSYLPLGLLQLFGRASVRTKTGEKENVLWSFVTKEDFEKTGRTPADTSSVLAHLEKTFPQKSATVLLSQNPEDGLVQATVAGEQRVLEAIRSREGGEFQSPYLKIFGVFPSFREAEVHITSLLKEIL</sequence>
<evidence type="ECO:0008006" key="3">
    <source>
        <dbReference type="Google" id="ProtNLM"/>
    </source>
</evidence>
<evidence type="ECO:0000313" key="2">
    <source>
        <dbReference type="Proteomes" id="UP000595618"/>
    </source>
</evidence>
<dbReference type="EMBL" id="CP066690">
    <property type="protein sequence ID" value="QQG44895.1"/>
    <property type="molecule type" value="Genomic_DNA"/>
</dbReference>
<dbReference type="AlphaFoldDB" id="A0A7T5RJN3"/>
<accession>A0A7T5RJN3</accession>
<protein>
    <recommendedName>
        <fullName evidence="3">Phosphoesterase RecJ domain protein</fullName>
    </recommendedName>
</protein>
<name>A0A7T5RJN3_9BACT</name>
<dbReference type="Proteomes" id="UP000595618">
    <property type="component" value="Chromosome"/>
</dbReference>
<gene>
    <name evidence="1" type="ORF">HYW89_02680</name>
</gene>
<evidence type="ECO:0000313" key="1">
    <source>
        <dbReference type="EMBL" id="QQG44895.1"/>
    </source>
</evidence>
<dbReference type="SUPFAM" id="SSF64182">
    <property type="entry name" value="DHH phosphoesterases"/>
    <property type="match status" value="1"/>
</dbReference>
<proteinExistence type="predicted"/>
<dbReference type="InterPro" id="IPR038763">
    <property type="entry name" value="DHH_sf"/>
</dbReference>
<dbReference type="InterPro" id="IPR051319">
    <property type="entry name" value="Oligoribo/pAp-PDE_c-di-AMP_PDE"/>
</dbReference>